<proteinExistence type="predicted"/>
<dbReference type="RefSeq" id="WP_109705137.1">
    <property type="nucleotide sequence ID" value="NZ_QGDB01000001.1"/>
</dbReference>
<organism evidence="1 2">
    <name type="scientific">Falsochrobactrum shanghaiense</name>
    <dbReference type="NCBI Taxonomy" id="2201899"/>
    <lineage>
        <taxon>Bacteria</taxon>
        <taxon>Pseudomonadati</taxon>
        <taxon>Pseudomonadota</taxon>
        <taxon>Alphaproteobacteria</taxon>
        <taxon>Hyphomicrobiales</taxon>
        <taxon>Brucellaceae</taxon>
        <taxon>Falsochrobactrum</taxon>
    </lineage>
</organism>
<name>A0A316JGK5_9HYPH</name>
<keyword evidence="2" id="KW-1185">Reference proteome</keyword>
<accession>A0A316JGK5</accession>
<comment type="caution">
    <text evidence="1">The sequence shown here is derived from an EMBL/GenBank/DDBJ whole genome shotgun (WGS) entry which is preliminary data.</text>
</comment>
<dbReference type="OrthoDB" id="9808254at2"/>
<evidence type="ECO:0008006" key="3">
    <source>
        <dbReference type="Google" id="ProtNLM"/>
    </source>
</evidence>
<reference evidence="1 2" key="1">
    <citation type="submission" date="2018-05" db="EMBL/GenBank/DDBJ databases">
        <title>Comparative genomic sequence analysis between strain HN4 and CCM 8460T (Falsochrobactrum ovis) will provide more evidence to prove that HN4 is a new species of Falsochrobactrum.</title>
        <authorList>
            <person name="Lyu W."/>
            <person name="Sun L."/>
            <person name="Yao L."/>
        </authorList>
    </citation>
    <scope>NUCLEOTIDE SEQUENCE [LARGE SCALE GENOMIC DNA]</scope>
    <source>
        <strain evidence="1 2">HN4</strain>
    </source>
</reference>
<evidence type="ECO:0000313" key="2">
    <source>
        <dbReference type="Proteomes" id="UP000245865"/>
    </source>
</evidence>
<dbReference type="AlphaFoldDB" id="A0A316JGK5"/>
<dbReference type="InterPro" id="IPR036249">
    <property type="entry name" value="Thioredoxin-like_sf"/>
</dbReference>
<dbReference type="EMBL" id="QGDB01000001">
    <property type="protein sequence ID" value="PWL19749.1"/>
    <property type="molecule type" value="Genomic_DNA"/>
</dbReference>
<dbReference type="Proteomes" id="UP000245865">
    <property type="component" value="Unassembled WGS sequence"/>
</dbReference>
<dbReference type="SUPFAM" id="SSF52833">
    <property type="entry name" value="Thioredoxin-like"/>
    <property type="match status" value="1"/>
</dbReference>
<sequence length="248" mass="26749">MGLAFAGCLSVSGATQAQPKSQDESNRTAVLELYTSQGCKSCPQADRNMSAYADDPNVLALSFHVNYWDYMGWRDTLATQEATDRQDAYRNAFNAKMVYTPQAIVNGEVEMNGGDAAEIGAHLAASSLKIPISIQPSGNDRLSIEIAAGEKPQTPAHVVLLYLHDSVTIPIDKGENAGQSLTYRNTVSDINTIGVWDGEALKIELPASELDRKDVTGCAIILQEYRNGKSLGPILGAALFKDKRELGL</sequence>
<protein>
    <recommendedName>
        <fullName evidence="3">DUF1223 domain-containing protein</fullName>
    </recommendedName>
</protein>
<dbReference type="Pfam" id="PF06764">
    <property type="entry name" value="DUF1223"/>
    <property type="match status" value="1"/>
</dbReference>
<gene>
    <name evidence="1" type="ORF">DKP76_02065</name>
</gene>
<dbReference type="PANTHER" id="PTHR36057:SF1">
    <property type="entry name" value="LIPOPROTEIN LIPID ATTACHMENT SITE-LIKE PROTEIN, PUTATIVE (DUF1223)-RELATED"/>
    <property type="match status" value="1"/>
</dbReference>
<evidence type="ECO:0000313" key="1">
    <source>
        <dbReference type="EMBL" id="PWL19749.1"/>
    </source>
</evidence>
<dbReference type="InterPro" id="IPR010634">
    <property type="entry name" value="DUF1223"/>
</dbReference>
<dbReference type="PANTHER" id="PTHR36057">
    <property type="match status" value="1"/>
</dbReference>